<keyword evidence="3" id="KW-1185">Reference proteome</keyword>
<sequence length="185" mass="19816">MPSSAAKRVRWSSSVWLDPDDNNTVTLRFDNGTEAWRYWCASSYGGQWAPKLSWRELLDGVTASRHHRARTAFVPCYTARTAAGGGRCGNAGIGQLKQRVLELDAGGVLSVGEIRVGVDEDSEPVQAWKSRMGQSSKRRSSSADDVASAAAGSSNENMAPASAPCLASQTPLRPSVAPRPASPRR</sequence>
<accession>A0A0E0IA37</accession>
<organism evidence="2">
    <name type="scientific">Oryza nivara</name>
    <name type="common">Indian wild rice</name>
    <name type="synonym">Oryza sativa f. spontanea</name>
    <dbReference type="NCBI Taxonomy" id="4536"/>
    <lineage>
        <taxon>Eukaryota</taxon>
        <taxon>Viridiplantae</taxon>
        <taxon>Streptophyta</taxon>
        <taxon>Embryophyta</taxon>
        <taxon>Tracheophyta</taxon>
        <taxon>Spermatophyta</taxon>
        <taxon>Magnoliopsida</taxon>
        <taxon>Liliopsida</taxon>
        <taxon>Poales</taxon>
        <taxon>Poaceae</taxon>
        <taxon>BOP clade</taxon>
        <taxon>Oryzoideae</taxon>
        <taxon>Oryzeae</taxon>
        <taxon>Oryzinae</taxon>
        <taxon>Oryza</taxon>
    </lineage>
</organism>
<dbReference type="Gramene" id="ONIVA08G10850.1">
    <property type="protein sequence ID" value="ONIVA08G10850.1"/>
    <property type="gene ID" value="ONIVA08G10850"/>
</dbReference>
<evidence type="ECO:0000256" key="1">
    <source>
        <dbReference type="SAM" id="MobiDB-lite"/>
    </source>
</evidence>
<dbReference type="HOGENOM" id="CLU_103114_0_0_1"/>
<dbReference type="AlphaFoldDB" id="A0A0E0IA37"/>
<proteinExistence type="predicted"/>
<protein>
    <submittedName>
        <fullName evidence="2">Uncharacterized protein</fullName>
    </submittedName>
</protein>
<name>A0A0E0IA37_ORYNI</name>
<evidence type="ECO:0000313" key="3">
    <source>
        <dbReference type="Proteomes" id="UP000006591"/>
    </source>
</evidence>
<dbReference type="Proteomes" id="UP000006591">
    <property type="component" value="Chromosome 8"/>
</dbReference>
<reference evidence="2" key="2">
    <citation type="submission" date="2018-04" db="EMBL/GenBank/DDBJ databases">
        <title>OnivRS2 (Oryza nivara Reference Sequence Version 2).</title>
        <authorList>
            <person name="Zhang J."/>
            <person name="Kudrna D."/>
            <person name="Lee S."/>
            <person name="Talag J."/>
            <person name="Rajasekar S."/>
            <person name="Welchert J."/>
            <person name="Hsing Y.-I."/>
            <person name="Wing R.A."/>
        </authorList>
    </citation>
    <scope>NUCLEOTIDE SEQUENCE [LARGE SCALE GENOMIC DNA]</scope>
    <source>
        <strain evidence="2">SL10</strain>
    </source>
</reference>
<dbReference type="OMA" id="RYWCASS"/>
<feature type="region of interest" description="Disordered" evidence="1">
    <location>
        <begin position="123"/>
        <end position="185"/>
    </location>
</feature>
<reference evidence="2" key="1">
    <citation type="submission" date="2015-04" db="UniProtKB">
        <authorList>
            <consortium name="EnsemblPlants"/>
        </authorList>
    </citation>
    <scope>IDENTIFICATION</scope>
    <source>
        <strain evidence="2">SL10</strain>
    </source>
</reference>
<feature type="compositionally biased region" description="Low complexity" evidence="1">
    <location>
        <begin position="143"/>
        <end position="154"/>
    </location>
</feature>
<evidence type="ECO:0000313" key="2">
    <source>
        <dbReference type="EnsemblPlants" id="ONIVA08G10850.1"/>
    </source>
</evidence>
<dbReference type="EnsemblPlants" id="ONIVA08G10850.1">
    <property type="protein sequence ID" value="ONIVA08G10850.1"/>
    <property type="gene ID" value="ONIVA08G10850"/>
</dbReference>